<proteinExistence type="inferred from homology"/>
<feature type="repeat" description="PPR" evidence="3">
    <location>
        <begin position="166"/>
        <end position="200"/>
    </location>
</feature>
<protein>
    <recommendedName>
        <fullName evidence="6">Pentacotripeptide-repeat region of PRORP domain-containing protein</fullName>
    </recommendedName>
</protein>
<dbReference type="PANTHER" id="PTHR47939:SF5">
    <property type="entry name" value="PENTACOTRIPEPTIDE-REPEAT REGION OF PRORP DOMAIN-CONTAINING PROTEIN"/>
    <property type="match status" value="1"/>
</dbReference>
<evidence type="ECO:0000313" key="5">
    <source>
        <dbReference type="Proteomes" id="UP000315295"/>
    </source>
</evidence>
<feature type="repeat" description="PPR" evidence="3">
    <location>
        <begin position="96"/>
        <end position="130"/>
    </location>
</feature>
<evidence type="ECO:0000256" key="1">
    <source>
        <dbReference type="ARBA" id="ARBA00007626"/>
    </source>
</evidence>
<name>A0A540NRB9_MALBA</name>
<evidence type="ECO:0000313" key="4">
    <source>
        <dbReference type="EMBL" id="TQE13598.1"/>
    </source>
</evidence>
<sequence>MAVLVNYVSPIAHPSPETTRKTCGFFSHIRNLQPLSLSKGFSRVLAASQITISPKDTVFALPNWRRAKNDRRSKELRLIDAFVHLESMVGEGQKPDVAQATQLLYDLCKANKMRKAVRVIEMMVVSGIIPDAASYTFLVNYLCKRGNIGYAMQLVEKMEEYGYPTNTVTYNSLVRGLCVRGNLNQSLQLLDRLIQKGLVPNVYTYSFLLEAAYKERGALELGSIEQVQDKEVLL</sequence>
<reference evidence="4 5" key="1">
    <citation type="journal article" date="2019" name="G3 (Bethesda)">
        <title>Sequencing of a Wild Apple (Malus baccata) Genome Unravels the Differences Between Cultivated and Wild Apple Species Regarding Disease Resistance and Cold Tolerance.</title>
        <authorList>
            <person name="Chen X."/>
        </authorList>
    </citation>
    <scope>NUCLEOTIDE SEQUENCE [LARGE SCALE GENOMIC DNA]</scope>
    <source>
        <strain evidence="5">cv. Shandingzi</strain>
        <tissue evidence="4">Leaves</tissue>
    </source>
</reference>
<dbReference type="PROSITE" id="PS51375">
    <property type="entry name" value="PPR"/>
    <property type="match status" value="3"/>
</dbReference>
<evidence type="ECO:0000256" key="2">
    <source>
        <dbReference type="ARBA" id="ARBA00022737"/>
    </source>
</evidence>
<dbReference type="InterPro" id="IPR002885">
    <property type="entry name" value="PPR_rpt"/>
</dbReference>
<keyword evidence="5" id="KW-1185">Reference proteome</keyword>
<organism evidence="4 5">
    <name type="scientific">Malus baccata</name>
    <name type="common">Siberian crab apple</name>
    <name type="synonym">Pyrus baccata</name>
    <dbReference type="NCBI Taxonomy" id="106549"/>
    <lineage>
        <taxon>Eukaryota</taxon>
        <taxon>Viridiplantae</taxon>
        <taxon>Streptophyta</taxon>
        <taxon>Embryophyta</taxon>
        <taxon>Tracheophyta</taxon>
        <taxon>Spermatophyta</taxon>
        <taxon>Magnoliopsida</taxon>
        <taxon>eudicotyledons</taxon>
        <taxon>Gunneridae</taxon>
        <taxon>Pentapetalae</taxon>
        <taxon>rosids</taxon>
        <taxon>fabids</taxon>
        <taxon>Rosales</taxon>
        <taxon>Rosaceae</taxon>
        <taxon>Amygdaloideae</taxon>
        <taxon>Maleae</taxon>
        <taxon>Malus</taxon>
    </lineage>
</organism>
<feature type="repeat" description="PPR" evidence="3">
    <location>
        <begin position="131"/>
        <end position="165"/>
    </location>
</feature>
<dbReference type="SUPFAM" id="SSF81901">
    <property type="entry name" value="HCP-like"/>
    <property type="match status" value="1"/>
</dbReference>
<evidence type="ECO:0008006" key="6">
    <source>
        <dbReference type="Google" id="ProtNLM"/>
    </source>
</evidence>
<evidence type="ECO:0000256" key="3">
    <source>
        <dbReference type="PROSITE-ProRule" id="PRU00708"/>
    </source>
</evidence>
<comment type="caution">
    <text evidence="4">The sequence shown here is derived from an EMBL/GenBank/DDBJ whole genome shotgun (WGS) entry which is preliminary data.</text>
</comment>
<dbReference type="InterPro" id="IPR050667">
    <property type="entry name" value="PPR-containing_protein"/>
</dbReference>
<dbReference type="PANTHER" id="PTHR47939">
    <property type="entry name" value="MEMBRANE-ASSOCIATED SALT-INDUCIBLE PROTEIN-LIKE"/>
    <property type="match status" value="1"/>
</dbReference>
<dbReference type="NCBIfam" id="TIGR00756">
    <property type="entry name" value="PPR"/>
    <property type="match status" value="3"/>
</dbReference>
<dbReference type="Pfam" id="PF01535">
    <property type="entry name" value="PPR"/>
    <property type="match status" value="1"/>
</dbReference>
<dbReference type="InterPro" id="IPR011990">
    <property type="entry name" value="TPR-like_helical_dom_sf"/>
</dbReference>
<dbReference type="AlphaFoldDB" id="A0A540NRB9"/>
<dbReference type="Proteomes" id="UP000315295">
    <property type="component" value="Unassembled WGS sequence"/>
</dbReference>
<dbReference type="Pfam" id="PF13041">
    <property type="entry name" value="PPR_2"/>
    <property type="match status" value="1"/>
</dbReference>
<accession>A0A540NRB9</accession>
<keyword evidence="2" id="KW-0677">Repeat</keyword>
<gene>
    <name evidence="4" type="ORF">C1H46_000605</name>
</gene>
<dbReference type="EMBL" id="VIEB01000009">
    <property type="protein sequence ID" value="TQE13598.1"/>
    <property type="molecule type" value="Genomic_DNA"/>
</dbReference>
<comment type="similarity">
    <text evidence="1">Belongs to the PPR family. P subfamily.</text>
</comment>
<dbReference type="STRING" id="106549.A0A540NRB9"/>
<dbReference type="Gene3D" id="1.25.40.10">
    <property type="entry name" value="Tetratricopeptide repeat domain"/>
    <property type="match status" value="1"/>
</dbReference>